<accession>A0A1F5GVL2</accession>
<name>A0A1F5GVL2_9BACT</name>
<proteinExistence type="predicted"/>
<reference evidence="1 2" key="1">
    <citation type="journal article" date="2016" name="Nat. Commun.">
        <title>Thousands of microbial genomes shed light on interconnected biogeochemical processes in an aquifer system.</title>
        <authorList>
            <person name="Anantharaman K."/>
            <person name="Brown C.T."/>
            <person name="Hug L.A."/>
            <person name="Sharon I."/>
            <person name="Castelle C.J."/>
            <person name="Probst A.J."/>
            <person name="Thomas B.C."/>
            <person name="Singh A."/>
            <person name="Wilkins M.J."/>
            <person name="Karaoz U."/>
            <person name="Brodie E.L."/>
            <person name="Williams K.H."/>
            <person name="Hubbard S.S."/>
            <person name="Banfield J.F."/>
        </authorList>
    </citation>
    <scope>NUCLEOTIDE SEQUENCE [LARGE SCALE GENOMIC DNA]</scope>
</reference>
<dbReference type="AlphaFoldDB" id="A0A1F5GVL2"/>
<gene>
    <name evidence="1" type="ORF">A3A48_03930</name>
</gene>
<protein>
    <submittedName>
        <fullName evidence="1">Uncharacterized protein</fullName>
    </submittedName>
</protein>
<dbReference type="Proteomes" id="UP000178336">
    <property type="component" value="Unassembled WGS sequence"/>
</dbReference>
<organism evidence="1 2">
    <name type="scientific">Candidatus Curtissbacteria bacterium RIFCSPLOWO2_01_FULL_37_9</name>
    <dbReference type="NCBI Taxonomy" id="1797724"/>
    <lineage>
        <taxon>Bacteria</taxon>
        <taxon>Candidatus Curtissiibacteriota</taxon>
    </lineage>
</organism>
<evidence type="ECO:0000313" key="1">
    <source>
        <dbReference type="EMBL" id="OGD95869.1"/>
    </source>
</evidence>
<comment type="caution">
    <text evidence="1">The sequence shown here is derived from an EMBL/GenBank/DDBJ whole genome shotgun (WGS) entry which is preliminary data.</text>
</comment>
<dbReference type="EMBL" id="MFBN01000007">
    <property type="protein sequence ID" value="OGD95869.1"/>
    <property type="molecule type" value="Genomic_DNA"/>
</dbReference>
<sequence>MTERDNPPFIETVTSQGRAEACITVATDMGIEVERVADEGNRYRTYKGVETTVPQGMVQIRINSGKRNMTDFWKKVDQLVPSIKR</sequence>
<evidence type="ECO:0000313" key="2">
    <source>
        <dbReference type="Proteomes" id="UP000178336"/>
    </source>
</evidence>